<comment type="caution">
    <text evidence="4">The sequence shown here is derived from an EMBL/GenBank/DDBJ whole genome shotgun (WGS) entry which is preliminary data.</text>
</comment>
<dbReference type="Proteomes" id="UP001597387">
    <property type="component" value="Unassembled WGS sequence"/>
</dbReference>
<feature type="domain" description="PKD" evidence="3">
    <location>
        <begin position="980"/>
        <end position="1033"/>
    </location>
</feature>
<proteinExistence type="predicted"/>
<feature type="region of interest" description="Disordered" evidence="2">
    <location>
        <begin position="750"/>
        <end position="803"/>
    </location>
</feature>
<dbReference type="Gene3D" id="2.60.40.10">
    <property type="entry name" value="Immunoglobulins"/>
    <property type="match status" value="1"/>
</dbReference>
<gene>
    <name evidence="4" type="ORF">ACFSJU_13155</name>
</gene>
<evidence type="ECO:0000259" key="3">
    <source>
        <dbReference type="PROSITE" id="PS50093"/>
    </source>
</evidence>
<dbReference type="SUPFAM" id="SSF49299">
    <property type="entry name" value="PKD domain"/>
    <property type="match status" value="1"/>
</dbReference>
<protein>
    <submittedName>
        <fullName evidence="4">PKD domain-containing protein</fullName>
    </submittedName>
</protein>
<sequence length="1219" mass="136946">MLPSKLNYPEFVPDQLLTSEHLNQLFEYLEEQGRLSRTNLIGIGIVCGLEVKTAADGTSIVITQGCGVTSEGYLIAVPETTYTSYKAFDAVQDRLYDKFVDSTRTQRFTINELKQTAVEEGTTALGSTFLQNKVVLLFVEILEENSKNCNPNSCDDKGVNVTVSFKPLLIDKANVTSLLDGTSVVTDTYQQLDELKMRRFDVTASSLADTAAIFEAYQSVLNSSFLTQAETLLASVYTTLSPLVIDIYPTNPFTGLANNFKFLHDGNISDEQLLNLQYYYDLFSDILLAYEELRKVGTRAISLCCPDSNLFPRHLLLDLAIQDTSKSKSAYRHYFIPSPILNANHAITAELRFLFRRIALLVEKFFVPPVVLKSKNSQKADTSIRITPSKYGDILLSEKSIPYYYKVADGSYKLHRYWNYEKTRIEKNKKILSYHADDYNSTDEDIIKPLLYDLEPHNFLRIEGHIGKPYQQAMKSIISSRNKYRLPFDVIALSGDIRSLRTQIRSLAGGSLSSQDDIRSKCHFQDLESLYDTLAAELTCMLCKEMKYFYNLPGGSTTLPAPSSTIPQVTLLKKCDPAFRFTANTLGHQFELFYASIKNQTYISADVFLGNKLNVASNADNIGLALLYYMEKLSETIVSDLNTFDLTAFNTRHRDLVRVAEYIKSIFGAVRTDNTTFSEDVLDHLDALIYACKQAQFTTMYRDYLSRMLYVLMLQKFAFFIKKHPGIQHKAGVTLGGTFILVYHEDATPVDEEEDGERDEIVEREARLATEKSADRREKGDFSSDRSKEAERSTIGNYTQTSGSLQSAGITASFSESEKKIIQELLKERKIDPALGELIDEIEDGTVIADFFLPYLCCSDCPSINFTITETEQPAEPVTIDIKDKEYCSDSKAVDVLVSPEGGTLSGEGIADGTLSFNPGLVDLQSADQKTVTLTYTKDGQTATLTVVVYQKPTSAFEFKTEAAATEIIFTSLSKFGKKFEWNFGDGGTSEAENPKYSYTAEGSYKVVLKVSNGVCSHSSTKTVDIKKPATKTCFPVMDIIIAFRELGKSNPDLFKVFTEIYKPYPEVEAFFKEFETLAAGDVEKQIDFLNANEISEKLEQWLNELLEFVLNSDLQEQATGLYKVLVDLAMYISCIIPEDLGSARITMENVYNLILKHLQAIKSSVPNFSDAVKELLKQLLEDLVAEEQRINSNNEADIKPAYLKVIQQLIELMKSFSF</sequence>
<dbReference type="PROSITE" id="PS50093">
    <property type="entry name" value="PKD"/>
    <property type="match status" value="1"/>
</dbReference>
<dbReference type="InterPro" id="IPR000601">
    <property type="entry name" value="PKD_dom"/>
</dbReference>
<organism evidence="4 5">
    <name type="scientific">Paradesertivirga mongoliensis</name>
    <dbReference type="NCBI Taxonomy" id="2100740"/>
    <lineage>
        <taxon>Bacteria</taxon>
        <taxon>Pseudomonadati</taxon>
        <taxon>Bacteroidota</taxon>
        <taxon>Sphingobacteriia</taxon>
        <taxon>Sphingobacteriales</taxon>
        <taxon>Sphingobacteriaceae</taxon>
        <taxon>Paradesertivirga</taxon>
    </lineage>
</organism>
<dbReference type="InterPro" id="IPR035986">
    <property type="entry name" value="PKD_dom_sf"/>
</dbReference>
<reference evidence="5" key="1">
    <citation type="journal article" date="2019" name="Int. J. Syst. Evol. Microbiol.">
        <title>The Global Catalogue of Microorganisms (GCM) 10K type strain sequencing project: providing services to taxonomists for standard genome sequencing and annotation.</title>
        <authorList>
            <consortium name="The Broad Institute Genomics Platform"/>
            <consortium name="The Broad Institute Genome Sequencing Center for Infectious Disease"/>
            <person name="Wu L."/>
            <person name="Ma J."/>
        </authorList>
    </citation>
    <scope>NUCLEOTIDE SEQUENCE [LARGE SCALE GENOMIC DNA]</scope>
    <source>
        <strain evidence="5">KCTC 42217</strain>
    </source>
</reference>
<evidence type="ECO:0000256" key="2">
    <source>
        <dbReference type="SAM" id="MobiDB-lite"/>
    </source>
</evidence>
<feature type="coiled-coil region" evidence="1">
    <location>
        <begin position="1170"/>
        <end position="1197"/>
    </location>
</feature>
<keyword evidence="1" id="KW-0175">Coiled coil</keyword>
<feature type="compositionally biased region" description="Basic and acidic residues" evidence="2">
    <location>
        <begin position="759"/>
        <end position="792"/>
    </location>
</feature>
<dbReference type="InterPro" id="IPR022409">
    <property type="entry name" value="PKD/Chitinase_dom"/>
</dbReference>
<name>A0ABW4ZMK5_9SPHI</name>
<evidence type="ECO:0000313" key="5">
    <source>
        <dbReference type="Proteomes" id="UP001597387"/>
    </source>
</evidence>
<feature type="compositionally biased region" description="Polar residues" evidence="2">
    <location>
        <begin position="794"/>
        <end position="803"/>
    </location>
</feature>
<dbReference type="SMART" id="SM00089">
    <property type="entry name" value="PKD"/>
    <property type="match status" value="1"/>
</dbReference>
<dbReference type="InterPro" id="IPR013783">
    <property type="entry name" value="Ig-like_fold"/>
</dbReference>
<evidence type="ECO:0000313" key="4">
    <source>
        <dbReference type="EMBL" id="MFD2163348.1"/>
    </source>
</evidence>
<dbReference type="EMBL" id="JBHUHZ010000002">
    <property type="protein sequence ID" value="MFD2163348.1"/>
    <property type="molecule type" value="Genomic_DNA"/>
</dbReference>
<dbReference type="Pfam" id="PF18911">
    <property type="entry name" value="PKD_4"/>
    <property type="match status" value="1"/>
</dbReference>
<dbReference type="RefSeq" id="WP_255901037.1">
    <property type="nucleotide sequence ID" value="NZ_JAFMZO010000002.1"/>
</dbReference>
<accession>A0ABW4ZMK5</accession>
<keyword evidence="5" id="KW-1185">Reference proteome</keyword>
<dbReference type="CDD" id="cd00146">
    <property type="entry name" value="PKD"/>
    <property type="match status" value="1"/>
</dbReference>
<evidence type="ECO:0000256" key="1">
    <source>
        <dbReference type="SAM" id="Coils"/>
    </source>
</evidence>